<keyword evidence="8" id="KW-1133">Transmembrane helix</keyword>
<protein>
    <recommendedName>
        <fullName evidence="3">histidine kinase</fullName>
        <ecNumber evidence="3">2.7.13.3</ecNumber>
    </recommendedName>
</protein>
<dbReference type="Proteomes" id="UP000653056">
    <property type="component" value="Unassembled WGS sequence"/>
</dbReference>
<dbReference type="SMART" id="SM00304">
    <property type="entry name" value="HAMP"/>
    <property type="match status" value="1"/>
</dbReference>
<dbReference type="PANTHER" id="PTHR43065">
    <property type="entry name" value="SENSOR HISTIDINE KINASE"/>
    <property type="match status" value="1"/>
</dbReference>
<evidence type="ECO:0000259" key="10">
    <source>
        <dbReference type="PROSITE" id="PS50110"/>
    </source>
</evidence>
<feature type="domain" description="HAMP" evidence="11">
    <location>
        <begin position="287"/>
        <end position="340"/>
    </location>
</feature>
<dbReference type="InterPro" id="IPR003661">
    <property type="entry name" value="HisK_dim/P_dom"/>
</dbReference>
<sequence>MARWTLQRRALLALILATLLAIGLVMVAWFGLTRTRNAVSEFEARTLPEVRTALTLSEEVAQLAALAPYVASAAKPFLLQIERDRLTQRFRSLVAVASSIRDRAFRQELEAQLNALRTDVERLTDLVETELFIREDLLTARFEVAQIVGQATEPEGRHSLTRWQILQALYQGLSDPDQWLEQWATLAEPPDPMMEHAEDYQRFLELAEASATRLALIGQQKAFLLASLRAGSDRLTHEVNGFASELQRQVVAQQQSVHAQVNRVLFGMMLMTGLLILGVILHYMSNLKTVRDLGVVTQDMTQLAQGGEAPKRIAITRRDEIGALARAYEVFREHAGRIEQVGHDLRAQKHLLETVFNEIQDGLSVFSADDRLIAWNRRYLDIFGLTQDSIRPGMPLAEVQCLITRQPHRNLTLANRSVDMSAINVRRHQAYQSFERHYDDGRVIEFRSQPMPGGGFVTLYSDLTDRRTIEQQLQQAQKMEVLGQLTGGVAHDFNNLLAAILGNLQLLEQQTGLSDRARKYTERALDVGERGTQLVQRLLAFSRKQHLQPEWVDIDALIDGLEELLEYSVSAQTRLVIRLQASDIRLYIDPSQLENAILNLALNSSAAMPEGGQLVIATSLTEGATAKLVITVSDTGQGIPAELQARVLEPFFTTKPMGQGSGLGLSSVYGFVTQSGGEFSMESEPGQGTAVRLSWPVQAATAQSTATPHPLLSLMVPPGRTVVVVEDNAEVRHVTADLIAAHQHPVAAFPRAEQALEWLHRHAKVTGLVLTDVNLNGAFSGVDLREHVRHHWPAIPVVLASGMPREALEREYGLSMGDAFLQKPIRPEQWQAFFASSSTER</sequence>
<dbReference type="InterPro" id="IPR003594">
    <property type="entry name" value="HATPase_dom"/>
</dbReference>
<evidence type="ECO:0000256" key="7">
    <source>
        <dbReference type="PROSITE-ProRule" id="PRU00169"/>
    </source>
</evidence>
<evidence type="ECO:0000313" key="13">
    <source>
        <dbReference type="Proteomes" id="UP000653056"/>
    </source>
</evidence>
<evidence type="ECO:0000313" key="12">
    <source>
        <dbReference type="EMBL" id="GGX84715.1"/>
    </source>
</evidence>
<evidence type="ECO:0000256" key="4">
    <source>
        <dbReference type="ARBA" id="ARBA00022553"/>
    </source>
</evidence>
<evidence type="ECO:0000256" key="5">
    <source>
        <dbReference type="ARBA" id="ARBA00022679"/>
    </source>
</evidence>
<dbReference type="Gene3D" id="3.40.50.2300">
    <property type="match status" value="1"/>
</dbReference>
<dbReference type="EMBL" id="BMXS01000003">
    <property type="protein sequence ID" value="GGX84715.1"/>
    <property type="molecule type" value="Genomic_DNA"/>
</dbReference>
<evidence type="ECO:0000256" key="6">
    <source>
        <dbReference type="ARBA" id="ARBA00022777"/>
    </source>
</evidence>
<feature type="domain" description="Response regulatory" evidence="10">
    <location>
        <begin position="721"/>
        <end position="838"/>
    </location>
</feature>
<keyword evidence="6 12" id="KW-0418">Kinase</keyword>
<dbReference type="SUPFAM" id="SSF55874">
    <property type="entry name" value="ATPase domain of HSP90 chaperone/DNA topoisomerase II/histidine kinase"/>
    <property type="match status" value="1"/>
</dbReference>
<dbReference type="CDD" id="cd00082">
    <property type="entry name" value="HisKA"/>
    <property type="match status" value="1"/>
</dbReference>
<dbReference type="SMART" id="SM00448">
    <property type="entry name" value="REC"/>
    <property type="match status" value="1"/>
</dbReference>
<dbReference type="SMART" id="SM00388">
    <property type="entry name" value="HisKA"/>
    <property type="match status" value="1"/>
</dbReference>
<reference evidence="13" key="1">
    <citation type="journal article" date="2019" name="Int. J. Syst. Evol. Microbiol.">
        <title>The Global Catalogue of Microorganisms (GCM) 10K type strain sequencing project: providing services to taxonomists for standard genome sequencing and annotation.</title>
        <authorList>
            <consortium name="The Broad Institute Genomics Platform"/>
            <consortium name="The Broad Institute Genome Sequencing Center for Infectious Disease"/>
            <person name="Wu L."/>
            <person name="Ma J."/>
        </authorList>
    </citation>
    <scope>NUCLEOTIDE SEQUENCE [LARGE SCALE GENOMIC DNA]</scope>
    <source>
        <strain evidence="13">KCTC 22228</strain>
    </source>
</reference>
<keyword evidence="8" id="KW-0812">Transmembrane</keyword>
<dbReference type="InterPro" id="IPR035965">
    <property type="entry name" value="PAS-like_dom_sf"/>
</dbReference>
<accession>A0ABQ2YJS0</accession>
<dbReference type="InterPro" id="IPR036097">
    <property type="entry name" value="HisK_dim/P_sf"/>
</dbReference>
<dbReference type="Pfam" id="PF12860">
    <property type="entry name" value="PAS_7"/>
    <property type="match status" value="1"/>
</dbReference>
<dbReference type="Pfam" id="PF00512">
    <property type="entry name" value="HisKA"/>
    <property type="match status" value="1"/>
</dbReference>
<dbReference type="SUPFAM" id="SSF47384">
    <property type="entry name" value="Homodimeric domain of signal transducing histidine kinase"/>
    <property type="match status" value="1"/>
</dbReference>
<keyword evidence="5" id="KW-0808">Transferase</keyword>
<dbReference type="SUPFAM" id="SSF52172">
    <property type="entry name" value="CheY-like"/>
    <property type="match status" value="1"/>
</dbReference>
<evidence type="ECO:0000259" key="11">
    <source>
        <dbReference type="PROSITE" id="PS50885"/>
    </source>
</evidence>
<proteinExistence type="predicted"/>
<feature type="modified residue" description="4-aspartylphosphate" evidence="7">
    <location>
        <position position="772"/>
    </location>
</feature>
<keyword evidence="4 7" id="KW-0597">Phosphoprotein</keyword>
<evidence type="ECO:0000259" key="9">
    <source>
        <dbReference type="PROSITE" id="PS50109"/>
    </source>
</evidence>
<dbReference type="InterPro" id="IPR001789">
    <property type="entry name" value="Sig_transdc_resp-reg_receiver"/>
</dbReference>
<dbReference type="InterPro" id="IPR036890">
    <property type="entry name" value="HATPase_C_sf"/>
</dbReference>
<dbReference type="PROSITE" id="PS50109">
    <property type="entry name" value="HIS_KIN"/>
    <property type="match status" value="1"/>
</dbReference>
<dbReference type="Gene3D" id="1.10.287.130">
    <property type="match status" value="1"/>
</dbReference>
<dbReference type="InterPro" id="IPR011006">
    <property type="entry name" value="CheY-like_superfamily"/>
</dbReference>
<dbReference type="SUPFAM" id="SSF55785">
    <property type="entry name" value="PYP-like sensor domain (PAS domain)"/>
    <property type="match status" value="1"/>
</dbReference>
<comment type="catalytic activity">
    <reaction evidence="1">
        <text>ATP + protein L-histidine = ADP + protein N-phospho-L-histidine.</text>
        <dbReference type="EC" id="2.7.13.3"/>
    </reaction>
</comment>
<comment type="caution">
    <text evidence="12">The sequence shown here is derived from an EMBL/GenBank/DDBJ whole genome shotgun (WGS) entry which is preliminary data.</text>
</comment>
<dbReference type="PANTHER" id="PTHR43065:SF42">
    <property type="entry name" value="TWO-COMPONENT SENSOR PPRA"/>
    <property type="match status" value="1"/>
</dbReference>
<evidence type="ECO:0000256" key="2">
    <source>
        <dbReference type="ARBA" id="ARBA00004370"/>
    </source>
</evidence>
<name>A0ABQ2YJS0_9GAMM</name>
<keyword evidence="13" id="KW-1185">Reference proteome</keyword>
<gene>
    <name evidence="12" type="ORF">GCM10007160_09990</name>
</gene>
<dbReference type="PROSITE" id="PS50885">
    <property type="entry name" value="HAMP"/>
    <property type="match status" value="1"/>
</dbReference>
<dbReference type="RefSeq" id="WP_189466802.1">
    <property type="nucleotide sequence ID" value="NZ_BMXS01000003.1"/>
</dbReference>
<organism evidence="12 13">
    <name type="scientific">Litchfieldella qijiaojingensis</name>
    <dbReference type="NCBI Taxonomy" id="980347"/>
    <lineage>
        <taxon>Bacteria</taxon>
        <taxon>Pseudomonadati</taxon>
        <taxon>Pseudomonadota</taxon>
        <taxon>Gammaproteobacteria</taxon>
        <taxon>Oceanospirillales</taxon>
        <taxon>Halomonadaceae</taxon>
        <taxon>Litchfieldella</taxon>
    </lineage>
</organism>
<dbReference type="InterPro" id="IPR004358">
    <property type="entry name" value="Sig_transdc_His_kin-like_C"/>
</dbReference>
<dbReference type="PROSITE" id="PS50110">
    <property type="entry name" value="RESPONSE_REGULATORY"/>
    <property type="match status" value="1"/>
</dbReference>
<feature type="transmembrane region" description="Helical" evidence="8">
    <location>
        <begin position="264"/>
        <end position="284"/>
    </location>
</feature>
<evidence type="ECO:0000256" key="8">
    <source>
        <dbReference type="SAM" id="Phobius"/>
    </source>
</evidence>
<dbReference type="CDD" id="cd00156">
    <property type="entry name" value="REC"/>
    <property type="match status" value="1"/>
</dbReference>
<dbReference type="GO" id="GO:0016301">
    <property type="term" value="F:kinase activity"/>
    <property type="evidence" value="ECO:0007669"/>
    <property type="project" value="UniProtKB-KW"/>
</dbReference>
<dbReference type="Gene3D" id="3.30.565.10">
    <property type="entry name" value="Histidine kinase-like ATPase, C-terminal domain"/>
    <property type="match status" value="1"/>
</dbReference>
<dbReference type="EC" id="2.7.13.3" evidence="3"/>
<evidence type="ECO:0000256" key="3">
    <source>
        <dbReference type="ARBA" id="ARBA00012438"/>
    </source>
</evidence>
<comment type="subcellular location">
    <subcellularLocation>
        <location evidence="2">Membrane</location>
    </subcellularLocation>
</comment>
<dbReference type="Pfam" id="PF00072">
    <property type="entry name" value="Response_reg"/>
    <property type="match status" value="1"/>
</dbReference>
<keyword evidence="8" id="KW-0472">Membrane</keyword>
<dbReference type="PRINTS" id="PR00344">
    <property type="entry name" value="BCTRLSENSOR"/>
</dbReference>
<dbReference type="Gene3D" id="3.30.450.20">
    <property type="entry name" value="PAS domain"/>
    <property type="match status" value="1"/>
</dbReference>
<dbReference type="SMART" id="SM00387">
    <property type="entry name" value="HATPase_c"/>
    <property type="match status" value="1"/>
</dbReference>
<dbReference type="InterPro" id="IPR005467">
    <property type="entry name" value="His_kinase_dom"/>
</dbReference>
<dbReference type="Gene3D" id="6.10.340.10">
    <property type="match status" value="1"/>
</dbReference>
<dbReference type="InterPro" id="IPR003660">
    <property type="entry name" value="HAMP_dom"/>
</dbReference>
<evidence type="ECO:0000256" key="1">
    <source>
        <dbReference type="ARBA" id="ARBA00000085"/>
    </source>
</evidence>
<feature type="domain" description="Histidine kinase" evidence="9">
    <location>
        <begin position="488"/>
        <end position="699"/>
    </location>
</feature>
<dbReference type="Pfam" id="PF02518">
    <property type="entry name" value="HATPase_c"/>
    <property type="match status" value="1"/>
</dbReference>